<sequence length="380" mass="44352">MIHAIERIFEGKFSLASNIQLLWKGNESFQTIFDTIRTAEKLICLEFYIFRNDETGTELAKLLKQKSIEGIKVYLLYDHFGSFGTSRKFWKDMEDAGIKIRASRPFKWTSPFNYVRRDHRKLIIVDNKKAFTGGLNIANEYSGFHLRSKGKVWRDTGIMLEGPIVNELFDAFRKWWYIWGGDPIEVSDLKIQNSNLKDGIPAIPIFVSSAKGRRRMRRLLYYSINHAQKSISLTTAYFTPSKRMVETLENAVNRGVKVRLIVPGISDVPAASYAGRAFFTRLLKTGIEIYYYIGEILHAKTYIFDNCWSIIGSTNLDFQSLRYNDEGNVGILDTDFTMKMNMIFEDDLKNSVKINLDEWNKRPLKEKLKEYFFSFFRRRL</sequence>
<comment type="caution">
    <text evidence="2">The sequence shown here is derived from an EMBL/GenBank/DDBJ whole genome shotgun (WGS) entry which is preliminary data.</text>
</comment>
<organism evidence="2">
    <name type="scientific">hot springs metagenome</name>
    <dbReference type="NCBI Taxonomy" id="433727"/>
    <lineage>
        <taxon>unclassified sequences</taxon>
        <taxon>metagenomes</taxon>
        <taxon>ecological metagenomes</taxon>
    </lineage>
</organism>
<proteinExistence type="predicted"/>
<feature type="domain" description="PLD phosphodiesterase" evidence="1">
    <location>
        <begin position="293"/>
        <end position="320"/>
    </location>
</feature>
<reference evidence="2" key="1">
    <citation type="submission" date="2019-10" db="EMBL/GenBank/DDBJ databases">
        <title>Metagenomic sequencing of thiosulfate-disproportionating enrichment culture.</title>
        <authorList>
            <person name="Umezawa K."/>
            <person name="Kojima H."/>
            <person name="Fukui M."/>
        </authorList>
    </citation>
    <scope>NUCLEOTIDE SEQUENCE</scope>
    <source>
        <strain evidence="2">45J</strain>
    </source>
</reference>
<dbReference type="AlphaFoldDB" id="A0A5J4L8R8"/>
<name>A0A5J4L8R8_9ZZZZ</name>
<dbReference type="InterPro" id="IPR025202">
    <property type="entry name" value="PLD-like_dom"/>
</dbReference>
<dbReference type="Gene3D" id="3.30.870.10">
    <property type="entry name" value="Endonuclease Chain A"/>
    <property type="match status" value="2"/>
</dbReference>
<evidence type="ECO:0000313" key="2">
    <source>
        <dbReference type="EMBL" id="GER93926.1"/>
    </source>
</evidence>
<dbReference type="PROSITE" id="PS50035">
    <property type="entry name" value="PLD"/>
    <property type="match status" value="2"/>
</dbReference>
<dbReference type="Pfam" id="PF13091">
    <property type="entry name" value="PLDc_2"/>
    <property type="match status" value="2"/>
</dbReference>
<protein>
    <recommendedName>
        <fullName evidence="1">PLD phosphodiesterase domain-containing protein</fullName>
    </recommendedName>
</protein>
<dbReference type="InterPro" id="IPR001736">
    <property type="entry name" value="PLipase_D/transphosphatidylase"/>
</dbReference>
<dbReference type="GO" id="GO:0030572">
    <property type="term" value="F:phosphatidyltransferase activity"/>
    <property type="evidence" value="ECO:0007669"/>
    <property type="project" value="UniProtKB-ARBA"/>
</dbReference>
<dbReference type="PANTHER" id="PTHR21248:SF22">
    <property type="entry name" value="PHOSPHOLIPASE D"/>
    <property type="match status" value="1"/>
</dbReference>
<dbReference type="PANTHER" id="PTHR21248">
    <property type="entry name" value="CARDIOLIPIN SYNTHASE"/>
    <property type="match status" value="1"/>
</dbReference>
<dbReference type="CDD" id="cd09110">
    <property type="entry name" value="PLDc_CLS_1"/>
    <property type="match status" value="1"/>
</dbReference>
<gene>
    <name evidence="2" type="ORF">A45J_1684</name>
</gene>
<dbReference type="EMBL" id="BLAB01000001">
    <property type="protein sequence ID" value="GER93926.1"/>
    <property type="molecule type" value="Genomic_DNA"/>
</dbReference>
<evidence type="ECO:0000259" key="1">
    <source>
        <dbReference type="PROSITE" id="PS50035"/>
    </source>
</evidence>
<feature type="domain" description="PLD phosphodiesterase" evidence="1">
    <location>
        <begin position="114"/>
        <end position="141"/>
    </location>
</feature>
<dbReference type="SMART" id="SM00155">
    <property type="entry name" value="PLDc"/>
    <property type="match status" value="2"/>
</dbReference>
<accession>A0A5J4L8R8</accession>
<dbReference type="SUPFAM" id="SSF56024">
    <property type="entry name" value="Phospholipase D/nuclease"/>
    <property type="match status" value="2"/>
</dbReference>
<dbReference type="CDD" id="cd09159">
    <property type="entry name" value="PLDc_ybhO_like_2"/>
    <property type="match status" value="1"/>
</dbReference>
<dbReference type="GO" id="GO:0032049">
    <property type="term" value="P:cardiolipin biosynthetic process"/>
    <property type="evidence" value="ECO:0007669"/>
    <property type="project" value="UniProtKB-ARBA"/>
</dbReference>